<organism evidence="1 2">
    <name type="scientific">Phytohabitans aurantiacus</name>
    <dbReference type="NCBI Taxonomy" id="3016789"/>
    <lineage>
        <taxon>Bacteria</taxon>
        <taxon>Bacillati</taxon>
        <taxon>Actinomycetota</taxon>
        <taxon>Actinomycetes</taxon>
        <taxon>Micromonosporales</taxon>
        <taxon>Micromonosporaceae</taxon>
    </lineage>
</organism>
<comment type="caution">
    <text evidence="1">The sequence shown here is derived from an EMBL/GenBank/DDBJ whole genome shotgun (WGS) entry which is preliminary data.</text>
</comment>
<dbReference type="EMBL" id="BSDI01000081">
    <property type="protein sequence ID" value="GLI03293.1"/>
    <property type="molecule type" value="Genomic_DNA"/>
</dbReference>
<proteinExistence type="predicted"/>
<dbReference type="Gene3D" id="3.40.960.10">
    <property type="entry name" value="VSR Endonuclease"/>
    <property type="match status" value="1"/>
</dbReference>
<evidence type="ECO:0008006" key="3">
    <source>
        <dbReference type="Google" id="ProtNLM"/>
    </source>
</evidence>
<dbReference type="RefSeq" id="WP_281905371.1">
    <property type="nucleotide sequence ID" value="NZ_BSDI01000081.1"/>
</dbReference>
<name>A0ABQ5R9N9_9ACTN</name>
<sequence>MTDLYDDAAALPRLLRGGLTAHDSRALRSAGISRSAASWARSKGRLGHPFHATYLSGPGAADLLDRFRAALLGLPPAAVFTGLTAALLYGFGVIATSDVHIAVPAGTAVPQRRGVAAHECVMPFDDVREVFGLPCLAPARCAVDLARRLPRGDALAVFDAALRAGACSADDLIAEVGRHGRLRGIRQARELVTLATPLSECRQESHLRLVFHDGGLPRPRPQLAVVDEWGVERCRLDLGYEEPRVGAEYEGRSHLERSRLRHDRERHNWLDVRGWRMRYFTDHDLYRRPDRIVAVMRTTLYQPAARPHRWV</sequence>
<evidence type="ECO:0000313" key="2">
    <source>
        <dbReference type="Proteomes" id="UP001144280"/>
    </source>
</evidence>
<gene>
    <name evidence="1" type="ORF">Pa4123_85710</name>
</gene>
<keyword evidence="2" id="KW-1185">Reference proteome</keyword>
<protein>
    <recommendedName>
        <fullName evidence="3">DUF559 domain-containing protein</fullName>
    </recommendedName>
</protein>
<reference evidence="1" key="1">
    <citation type="submission" date="2022-12" db="EMBL/GenBank/DDBJ databases">
        <title>New Phytohabitans aurantiacus sp. RD004123 nov., an actinomycete isolated from soil.</title>
        <authorList>
            <person name="Triningsih D.W."/>
            <person name="Harunari E."/>
            <person name="Igarashi Y."/>
        </authorList>
    </citation>
    <scope>NUCLEOTIDE SEQUENCE</scope>
    <source>
        <strain evidence="1">RD004123</strain>
    </source>
</reference>
<accession>A0ABQ5R9N9</accession>
<dbReference type="Proteomes" id="UP001144280">
    <property type="component" value="Unassembled WGS sequence"/>
</dbReference>
<evidence type="ECO:0000313" key="1">
    <source>
        <dbReference type="EMBL" id="GLI03293.1"/>
    </source>
</evidence>